<evidence type="ECO:0000313" key="1">
    <source>
        <dbReference type="EMBL" id="MBB3171767.1"/>
    </source>
</evidence>
<dbReference type="Proteomes" id="UP000530850">
    <property type="component" value="Unassembled WGS sequence"/>
</dbReference>
<sequence length="123" mass="13229">MSIAWYQFRELRWLRKNGDAAFGARFESLADEEAADLRELYGELDELGLVDGLLFADNRVWCARLTAKGKRESSIPRLAAGIAQNAAGFAASVLRGFLSGSACMALAGAMAHANAIVSAFQAM</sequence>
<reference evidence="1 2" key="1">
    <citation type="submission" date="2020-08" db="EMBL/GenBank/DDBJ databases">
        <title>Sequencing the genomes of 1000 actinobacteria strains.</title>
        <authorList>
            <person name="Klenk H.-P."/>
        </authorList>
    </citation>
    <scope>NUCLEOTIDE SEQUENCE [LARGE SCALE GENOMIC DNA]</scope>
    <source>
        <strain evidence="1 2">DSM 22242</strain>
    </source>
</reference>
<dbReference type="GeneID" id="93356956"/>
<evidence type="ECO:0000313" key="2">
    <source>
        <dbReference type="Proteomes" id="UP000530850"/>
    </source>
</evidence>
<dbReference type="AlphaFoldDB" id="A0A7W5GQ27"/>
<proteinExistence type="predicted"/>
<dbReference type="RefSeq" id="WP_123185653.1">
    <property type="nucleotide sequence ID" value="NZ_CAOKAH010000012.1"/>
</dbReference>
<name>A0A7W5GQ27_9ACTN</name>
<accession>A0A7W5GQ27</accession>
<gene>
    <name evidence="1" type="ORF">FHR31_001593</name>
</gene>
<protein>
    <submittedName>
        <fullName evidence="1">Uncharacterized protein</fullName>
    </submittedName>
</protein>
<comment type="caution">
    <text evidence="1">The sequence shown here is derived from an EMBL/GenBank/DDBJ whole genome shotgun (WGS) entry which is preliminary data.</text>
</comment>
<dbReference type="EMBL" id="JACHYA010000005">
    <property type="protein sequence ID" value="MBB3171767.1"/>
    <property type="molecule type" value="Genomic_DNA"/>
</dbReference>
<organism evidence="1 2">
    <name type="scientific">Parvibacter caecicola</name>
    <dbReference type="NCBI Taxonomy" id="747645"/>
    <lineage>
        <taxon>Bacteria</taxon>
        <taxon>Bacillati</taxon>
        <taxon>Actinomycetota</taxon>
        <taxon>Coriobacteriia</taxon>
        <taxon>Coriobacteriales</taxon>
        <taxon>Coriobacteriaceae</taxon>
        <taxon>Parvibacter</taxon>
    </lineage>
</organism>